<dbReference type="AlphaFoldDB" id="A0A0D2B2K8"/>
<dbReference type="STRING" id="253628.A0A0D2B2K8"/>
<feature type="region of interest" description="Disordered" evidence="1">
    <location>
        <begin position="1"/>
        <end position="35"/>
    </location>
</feature>
<dbReference type="OrthoDB" id="4186058at2759"/>
<dbReference type="RefSeq" id="XP_016215363.1">
    <property type="nucleotide sequence ID" value="XM_016356570.1"/>
</dbReference>
<reference evidence="2 3" key="1">
    <citation type="submission" date="2015-01" db="EMBL/GenBank/DDBJ databases">
        <title>The Genome Sequence of Ochroconis gallopava CBS43764.</title>
        <authorList>
            <consortium name="The Broad Institute Genomics Platform"/>
            <person name="Cuomo C."/>
            <person name="de Hoog S."/>
            <person name="Gorbushina A."/>
            <person name="Stielow B."/>
            <person name="Teixiera M."/>
            <person name="Abouelleil A."/>
            <person name="Chapman S.B."/>
            <person name="Priest M."/>
            <person name="Young S.K."/>
            <person name="Wortman J."/>
            <person name="Nusbaum C."/>
            <person name="Birren B."/>
        </authorList>
    </citation>
    <scope>NUCLEOTIDE SEQUENCE [LARGE SCALE GENOMIC DNA]</scope>
    <source>
        <strain evidence="2 3">CBS 43764</strain>
    </source>
</reference>
<evidence type="ECO:0000313" key="2">
    <source>
        <dbReference type="EMBL" id="KIW05494.1"/>
    </source>
</evidence>
<feature type="region of interest" description="Disordered" evidence="1">
    <location>
        <begin position="310"/>
        <end position="333"/>
    </location>
</feature>
<keyword evidence="3" id="KW-1185">Reference proteome</keyword>
<feature type="region of interest" description="Disordered" evidence="1">
    <location>
        <begin position="51"/>
        <end position="118"/>
    </location>
</feature>
<feature type="compositionally biased region" description="Acidic residues" evidence="1">
    <location>
        <begin position="284"/>
        <end position="293"/>
    </location>
</feature>
<name>A0A0D2B2K8_9PEZI</name>
<proteinExistence type="predicted"/>
<feature type="compositionally biased region" description="Polar residues" evidence="1">
    <location>
        <begin position="24"/>
        <end position="35"/>
    </location>
</feature>
<feature type="compositionally biased region" description="Polar residues" evidence="1">
    <location>
        <begin position="1"/>
        <end position="17"/>
    </location>
</feature>
<dbReference type="Proteomes" id="UP000053259">
    <property type="component" value="Unassembled WGS sequence"/>
</dbReference>
<evidence type="ECO:0000256" key="1">
    <source>
        <dbReference type="SAM" id="MobiDB-lite"/>
    </source>
</evidence>
<dbReference type="RefSeq" id="XP_016215362.1">
    <property type="nucleotide sequence ID" value="XM_016356569.1"/>
</dbReference>
<feature type="compositionally biased region" description="Basic and acidic residues" evidence="1">
    <location>
        <begin position="223"/>
        <end position="234"/>
    </location>
</feature>
<dbReference type="GeneID" id="27311350"/>
<feature type="region of interest" description="Disordered" evidence="1">
    <location>
        <begin position="197"/>
        <end position="293"/>
    </location>
</feature>
<dbReference type="VEuPathDB" id="FungiDB:PV09_03377"/>
<accession>A0A0D2B2K8</accession>
<dbReference type="EMBL" id="KN847537">
    <property type="protein sequence ID" value="KIW05493.1"/>
    <property type="molecule type" value="Genomic_DNA"/>
</dbReference>
<feature type="compositionally biased region" description="Polar residues" evidence="1">
    <location>
        <begin position="317"/>
        <end position="333"/>
    </location>
</feature>
<dbReference type="HOGENOM" id="CLU_906178_0_0_1"/>
<protein>
    <submittedName>
        <fullName evidence="2">Uncharacterized protein</fullName>
    </submittedName>
</protein>
<feature type="compositionally biased region" description="Basic residues" evidence="1">
    <location>
        <begin position="198"/>
        <end position="213"/>
    </location>
</feature>
<feature type="compositionally biased region" description="Acidic residues" evidence="1">
    <location>
        <begin position="79"/>
        <end position="91"/>
    </location>
</feature>
<evidence type="ECO:0000313" key="3">
    <source>
        <dbReference type="Proteomes" id="UP000053259"/>
    </source>
</evidence>
<dbReference type="EMBL" id="KN847537">
    <property type="protein sequence ID" value="KIW05494.1"/>
    <property type="molecule type" value="Genomic_DNA"/>
</dbReference>
<organism evidence="2 3">
    <name type="scientific">Verruconis gallopava</name>
    <dbReference type="NCBI Taxonomy" id="253628"/>
    <lineage>
        <taxon>Eukaryota</taxon>
        <taxon>Fungi</taxon>
        <taxon>Dikarya</taxon>
        <taxon>Ascomycota</taxon>
        <taxon>Pezizomycotina</taxon>
        <taxon>Dothideomycetes</taxon>
        <taxon>Pleosporomycetidae</taxon>
        <taxon>Venturiales</taxon>
        <taxon>Sympoventuriaceae</taxon>
        <taxon>Verruconis</taxon>
    </lineage>
</organism>
<gene>
    <name evidence="2" type="ORF">PV09_03377</name>
</gene>
<sequence>MELRNPPTQFSFPNLQPNSPPATPNSTQPRNTFGASYYSSAYRRRHGIAKFGLSPPDYIAPKGEGHQFSYTPPDRDGPSDSESDPVDEESDTSSQIEHEVLAVSSEQDSDVLERRTSTIRSINEDTDFTLEELSDDDIGHDDLEVIYPDQTEDAKSENGSKASECDIIDALKNLKCKDKEELARALQFDAAQREAYQKRKKRWSVGGYKKRSHAQSVGSQSSGHEDIEPLDDIHLPGASARRLRRRTQGPEDSEPPNRTSLIFDDPPKELEELAVEDPPPLLDSDGELWSDDDGVEEIELLLPAWLMDLESNPPSRPSTAVSVESASISTPAI</sequence>